<dbReference type="Gene3D" id="3.30.1870.10">
    <property type="entry name" value="EreA-like, domain 2"/>
    <property type="match status" value="1"/>
</dbReference>
<dbReference type="GO" id="GO:0046677">
    <property type="term" value="P:response to antibiotic"/>
    <property type="evidence" value="ECO:0007669"/>
    <property type="project" value="InterPro"/>
</dbReference>
<comment type="caution">
    <text evidence="2">The sequence shown here is derived from an EMBL/GenBank/DDBJ whole genome shotgun (WGS) entry which is preliminary data.</text>
</comment>
<dbReference type="OrthoDB" id="9810066at2"/>
<evidence type="ECO:0000256" key="1">
    <source>
        <dbReference type="SAM" id="SignalP"/>
    </source>
</evidence>
<accession>A0A364RHQ3</accession>
<dbReference type="Gene3D" id="1.20.1440.30">
    <property type="entry name" value="Biosynthetic Protein domain"/>
    <property type="match status" value="1"/>
</dbReference>
<dbReference type="PANTHER" id="PTHR31299">
    <property type="entry name" value="ESTERASE, PUTATIVE (AFU_ORTHOLOGUE AFUA_1G05850)-RELATED"/>
    <property type="match status" value="1"/>
</dbReference>
<dbReference type="Pfam" id="PF05139">
    <property type="entry name" value="Erythro_esteras"/>
    <property type="match status" value="1"/>
</dbReference>
<dbReference type="InterPro" id="IPR052036">
    <property type="entry name" value="Hydrolase/PRTase-associated"/>
</dbReference>
<dbReference type="CDD" id="cd14728">
    <property type="entry name" value="Ere-like"/>
    <property type="match status" value="1"/>
</dbReference>
<reference evidence="2 3" key="1">
    <citation type="submission" date="2018-06" db="EMBL/GenBank/DDBJ databases">
        <authorList>
            <person name="Liu Z.-W."/>
        </authorList>
    </citation>
    <scope>NUCLEOTIDE SEQUENCE [LARGE SCALE GENOMIC DNA]</scope>
    <source>
        <strain evidence="2 3">2b14</strain>
    </source>
</reference>
<dbReference type="EMBL" id="QMDV01000001">
    <property type="protein sequence ID" value="RAU83838.1"/>
    <property type="molecule type" value="Genomic_DNA"/>
</dbReference>
<dbReference type="Proteomes" id="UP000251692">
    <property type="component" value="Unassembled WGS sequence"/>
</dbReference>
<evidence type="ECO:0000313" key="3">
    <source>
        <dbReference type="Proteomes" id="UP000251692"/>
    </source>
</evidence>
<proteinExistence type="predicted"/>
<keyword evidence="1" id="KW-0732">Signal</keyword>
<evidence type="ECO:0000313" key="2">
    <source>
        <dbReference type="EMBL" id="RAU83838.1"/>
    </source>
</evidence>
<dbReference type="InterPro" id="IPR007815">
    <property type="entry name" value="Emycin_Estase"/>
</dbReference>
<dbReference type="RefSeq" id="WP_112303875.1">
    <property type="nucleotide sequence ID" value="NZ_QMDV01000001.1"/>
</dbReference>
<gene>
    <name evidence="2" type="ORF">DP923_01870</name>
</gene>
<keyword evidence="3" id="KW-1185">Reference proteome</keyword>
<dbReference type="PANTHER" id="PTHR31299:SF0">
    <property type="entry name" value="ESTERASE, PUTATIVE (AFU_ORTHOLOGUE AFUA_1G05850)-RELATED"/>
    <property type="match status" value="1"/>
</dbReference>
<dbReference type="AlphaFoldDB" id="A0A364RHQ3"/>
<dbReference type="Gene3D" id="3.40.1660.10">
    <property type="entry name" value="EreA-like (biosynthetic domain)"/>
    <property type="match status" value="1"/>
</dbReference>
<sequence length="399" mass="46120">MNKEFIALFLLLFLLAGVCAGQSLAEFNKLPQPDSLTNRDFEAIAPFFGNKRVVMVGEASHGGSEFFTVKTALLKYLVEERDFRHFVLEENLAVCEKFNAFIVGDLQTDSKSLAKEAYYTWPYHTEEFSRLLEWMKDYNATKTSDKKIKFWGIDIQFAYQSLQFLTEKLNKITSTSKFTISEVPRQEHYTHRVDDSMLAHIKTMVNKLESNHPDKANLQRHLEAVEMKNIYSSKQREGLYPTEASSRYRDSCMAANVVRIYDSVGSRDKLMVWAHNAHVVKSFNTTYYKAPMGAFLKELIPKEVKIIGFDFSQGELLMHVPNQGFKPVSIKPRDDHHLARLLDKERYELMFIANSERNKPLFSRPLFMRNNHVLVEGTYGELYDALFFVNRVGATTPLK</sequence>
<protein>
    <recommendedName>
        <fullName evidence="4">Erythromycin esterase</fullName>
    </recommendedName>
</protein>
<dbReference type="SUPFAM" id="SSF159501">
    <property type="entry name" value="EreA/ChaN-like"/>
    <property type="match status" value="1"/>
</dbReference>
<feature type="signal peptide" evidence="1">
    <location>
        <begin position="1"/>
        <end position="25"/>
    </location>
</feature>
<feature type="chain" id="PRO_5016934254" description="Erythromycin esterase" evidence="1">
    <location>
        <begin position="26"/>
        <end position="399"/>
    </location>
</feature>
<evidence type="ECO:0008006" key="4">
    <source>
        <dbReference type="Google" id="ProtNLM"/>
    </source>
</evidence>
<reference evidence="2 3" key="2">
    <citation type="submission" date="2018-07" db="EMBL/GenBank/DDBJ databases">
        <title>Pontibacter sp. 2b14 genomic sequence and assembly.</title>
        <authorList>
            <person name="Du Z.-J."/>
        </authorList>
    </citation>
    <scope>NUCLEOTIDE SEQUENCE [LARGE SCALE GENOMIC DNA]</scope>
    <source>
        <strain evidence="2 3">2b14</strain>
    </source>
</reference>
<name>A0A364RHQ3_9BACT</name>
<organism evidence="2 3">
    <name type="scientific">Pontibacter arcticus</name>
    <dbReference type="NCBI Taxonomy" id="2080288"/>
    <lineage>
        <taxon>Bacteria</taxon>
        <taxon>Pseudomonadati</taxon>
        <taxon>Bacteroidota</taxon>
        <taxon>Cytophagia</taxon>
        <taxon>Cytophagales</taxon>
        <taxon>Hymenobacteraceae</taxon>
        <taxon>Pontibacter</taxon>
    </lineage>
</organism>